<evidence type="ECO:0000313" key="1">
    <source>
        <dbReference type="EMBL" id="SAL60725.1"/>
    </source>
</evidence>
<accession>A0A158IW73</accession>
<sequence>MTQRPVCIGDSTTHGGKVIEATSTFSLDGKKVALEGDLVSCPEHGTNPIIEGGSGYIENGRALVVHHCRTQCGSLVIARNNVGMTIA</sequence>
<keyword evidence="2" id="KW-1185">Reference proteome</keyword>
<name>A0A158IW73_9BURK</name>
<dbReference type="InterPro" id="IPR008727">
    <property type="entry name" value="PAAR_motif"/>
</dbReference>
<dbReference type="STRING" id="326474.AWB65_05489"/>
<reference evidence="1" key="1">
    <citation type="submission" date="2016-01" db="EMBL/GenBank/DDBJ databases">
        <authorList>
            <person name="Peeters C."/>
        </authorList>
    </citation>
    <scope>NUCLEOTIDE SEQUENCE [LARGE SCALE GENOMIC DNA]</scope>
    <source>
        <strain evidence="1">LMG 22934</strain>
    </source>
</reference>
<protein>
    <submittedName>
        <fullName evidence="1">PAAR repeat-containing protein</fullName>
    </submittedName>
</protein>
<proteinExistence type="predicted"/>
<evidence type="ECO:0000313" key="2">
    <source>
        <dbReference type="Proteomes" id="UP000054977"/>
    </source>
</evidence>
<dbReference type="OrthoDB" id="8565659at2"/>
<comment type="caution">
    <text evidence="1">The sequence shown here is derived from an EMBL/GenBank/DDBJ whole genome shotgun (WGS) entry which is preliminary data.</text>
</comment>
<organism evidence="1 2">
    <name type="scientific">Caballeronia humi</name>
    <dbReference type="NCBI Taxonomy" id="326474"/>
    <lineage>
        <taxon>Bacteria</taxon>
        <taxon>Pseudomonadati</taxon>
        <taxon>Pseudomonadota</taxon>
        <taxon>Betaproteobacteria</taxon>
        <taxon>Burkholderiales</taxon>
        <taxon>Burkholderiaceae</taxon>
        <taxon>Caballeronia</taxon>
    </lineage>
</organism>
<dbReference type="RefSeq" id="WP_087670157.1">
    <property type="nucleotide sequence ID" value="NZ_FCNW02000046.1"/>
</dbReference>
<dbReference type="Proteomes" id="UP000054977">
    <property type="component" value="Unassembled WGS sequence"/>
</dbReference>
<dbReference type="AlphaFoldDB" id="A0A158IW73"/>
<dbReference type="CDD" id="cd14744">
    <property type="entry name" value="PAAR_CT_2"/>
    <property type="match status" value="1"/>
</dbReference>
<dbReference type="EMBL" id="FCNW02000046">
    <property type="protein sequence ID" value="SAL60725.1"/>
    <property type="molecule type" value="Genomic_DNA"/>
</dbReference>
<gene>
    <name evidence="1" type="ORF">AWB65_05489</name>
</gene>
<dbReference type="Gene3D" id="2.60.200.60">
    <property type="match status" value="1"/>
</dbReference>
<dbReference type="Pfam" id="PF05488">
    <property type="entry name" value="PAAR_motif"/>
    <property type="match status" value="1"/>
</dbReference>